<keyword evidence="2 5" id="KW-0132">Cell division</keyword>
<evidence type="ECO:0000313" key="8">
    <source>
        <dbReference type="EMBL" id="OGG39816.1"/>
    </source>
</evidence>
<evidence type="ECO:0000256" key="5">
    <source>
        <dbReference type="HAMAP-Rule" id="MF_02033"/>
    </source>
</evidence>
<organism evidence="8 9">
    <name type="scientific">Candidatus Jorgensenbacteria bacterium GWA1_49_17</name>
    <dbReference type="NCBI Taxonomy" id="1798467"/>
    <lineage>
        <taxon>Bacteria</taxon>
        <taxon>Candidatus Joergenseniibacteriota</taxon>
    </lineage>
</organism>
<evidence type="ECO:0000256" key="6">
    <source>
        <dbReference type="PIRNR" id="PIRNR003101"/>
    </source>
</evidence>
<evidence type="ECO:0000256" key="4">
    <source>
        <dbReference type="ARBA" id="ARBA00023306"/>
    </source>
</evidence>
<comment type="subcellular location">
    <subcellularLocation>
        <location evidence="5">Cell membrane</location>
        <topology evidence="5">Peripheral membrane protein</topology>
        <orientation evidence="5">Cytoplasmic side</orientation>
    </subcellularLocation>
    <text evidence="5">Localizes to the Z ring in an FtsZ-dependent manner. Targeted to the membrane through a conserved C-terminal amphipathic helix.</text>
</comment>
<dbReference type="CDD" id="cd24048">
    <property type="entry name" value="ASKHA_NBD_FtsA"/>
    <property type="match status" value="1"/>
</dbReference>
<dbReference type="GO" id="GO:0009898">
    <property type="term" value="C:cytoplasmic side of plasma membrane"/>
    <property type="evidence" value="ECO:0007669"/>
    <property type="project" value="UniProtKB-UniRule"/>
</dbReference>
<evidence type="ECO:0000256" key="1">
    <source>
        <dbReference type="ARBA" id="ARBA00022475"/>
    </source>
</evidence>
<dbReference type="PANTHER" id="PTHR32432:SF4">
    <property type="entry name" value="CELL DIVISION PROTEIN FTSA"/>
    <property type="match status" value="1"/>
</dbReference>
<evidence type="ECO:0000313" key="9">
    <source>
        <dbReference type="Proteomes" id="UP000179368"/>
    </source>
</evidence>
<dbReference type="InterPro" id="IPR020823">
    <property type="entry name" value="Cell_div_FtsA"/>
</dbReference>
<gene>
    <name evidence="5" type="primary">ftsA</name>
    <name evidence="8" type="ORF">A2116_02085</name>
</gene>
<dbReference type="GO" id="GO:0032153">
    <property type="term" value="C:cell division site"/>
    <property type="evidence" value="ECO:0007669"/>
    <property type="project" value="UniProtKB-UniRule"/>
</dbReference>
<dbReference type="PANTHER" id="PTHR32432">
    <property type="entry name" value="CELL DIVISION PROTEIN FTSA-RELATED"/>
    <property type="match status" value="1"/>
</dbReference>
<dbReference type="InterPro" id="IPR050696">
    <property type="entry name" value="FtsA/MreB"/>
</dbReference>
<comment type="similarity">
    <text evidence="5 6">Belongs to the FtsA/MreB family.</text>
</comment>
<evidence type="ECO:0000256" key="3">
    <source>
        <dbReference type="ARBA" id="ARBA00023136"/>
    </source>
</evidence>
<reference evidence="8 9" key="1">
    <citation type="journal article" date="2016" name="Nat. Commun.">
        <title>Thousands of microbial genomes shed light on interconnected biogeochemical processes in an aquifer system.</title>
        <authorList>
            <person name="Anantharaman K."/>
            <person name="Brown C.T."/>
            <person name="Hug L.A."/>
            <person name="Sharon I."/>
            <person name="Castelle C.J."/>
            <person name="Probst A.J."/>
            <person name="Thomas B.C."/>
            <person name="Singh A."/>
            <person name="Wilkins M.J."/>
            <person name="Karaoz U."/>
            <person name="Brodie E.L."/>
            <person name="Williams K.H."/>
            <person name="Hubbard S.S."/>
            <person name="Banfield J.F."/>
        </authorList>
    </citation>
    <scope>NUCLEOTIDE SEQUENCE [LARGE SCALE GENOMIC DNA]</scope>
</reference>
<dbReference type="Gene3D" id="3.30.1490.110">
    <property type="match status" value="1"/>
</dbReference>
<comment type="caution">
    <text evidence="8">The sequence shown here is derived from an EMBL/GenBank/DDBJ whole genome shotgun (WGS) entry which is preliminary data.</text>
</comment>
<dbReference type="Pfam" id="PF14450">
    <property type="entry name" value="FtsA"/>
    <property type="match status" value="1"/>
</dbReference>
<dbReference type="HAMAP" id="MF_02033">
    <property type="entry name" value="FtsA"/>
    <property type="match status" value="1"/>
</dbReference>
<dbReference type="PIRSF" id="PIRSF003101">
    <property type="entry name" value="FtsA"/>
    <property type="match status" value="1"/>
</dbReference>
<dbReference type="AlphaFoldDB" id="A0A1F6BSB8"/>
<accession>A0A1F6BSB8</accession>
<proteinExistence type="inferred from homology"/>
<keyword evidence="3 5" id="KW-0472">Membrane</keyword>
<dbReference type="SMART" id="SM00842">
    <property type="entry name" value="FtsA"/>
    <property type="match status" value="1"/>
</dbReference>
<dbReference type="Gene3D" id="3.30.420.40">
    <property type="match status" value="2"/>
</dbReference>
<sequence>MARIVTSLDIGSAQIKCVVAEEKRDGTLSVLAAVKRPSVGLRRAMLVDVEDATRIFREMAVDLQKISKRATQDVFVNVNGEHIKPRPSRGVVVVSRADQEIQEDDIERALVSSKAIRLTPNYLILHNIAREFIVDDVGDIQNPLGMTGNRLEASTLVIEAFAPQVNLLVKTLERVGMKVGGLIYNPLAAARAVISKKQKDLGALLVDFGFGSTSIAVFEENKVLHAKTLPVGVGHVTNDIAIGLKTSVEAAEKIKLTYGFAIAKEISRRDSVDLAEFDRSNSGEISKRFISEIIEIRLAEILDLVNNELKSVGRYGELPGGAVITGGGVKLGGMAELARKELKLPVQVGFPDLSGFEVLNPAHEELLDDPEFATAVGLILWSQDENHRESGGTGFKKFFRNLMP</sequence>
<comment type="function">
    <text evidence="5 6">Cell division protein that is involved in the assembly of the Z ring. May serve as a membrane anchor for the Z ring.</text>
</comment>
<name>A0A1F6BSB8_9BACT</name>
<keyword evidence="4 5" id="KW-0131">Cell cycle</keyword>
<comment type="subunit">
    <text evidence="5">Self-interacts. Interacts with FtsZ.</text>
</comment>
<dbReference type="InterPro" id="IPR003494">
    <property type="entry name" value="SHS2_FtsA"/>
</dbReference>
<dbReference type="InterPro" id="IPR043129">
    <property type="entry name" value="ATPase_NBD"/>
</dbReference>
<evidence type="ECO:0000256" key="2">
    <source>
        <dbReference type="ARBA" id="ARBA00022618"/>
    </source>
</evidence>
<dbReference type="NCBIfam" id="TIGR01174">
    <property type="entry name" value="ftsA"/>
    <property type="match status" value="1"/>
</dbReference>
<keyword evidence="1 5" id="KW-1003">Cell membrane</keyword>
<dbReference type="EMBL" id="MFKG01000040">
    <property type="protein sequence ID" value="OGG39816.1"/>
    <property type="molecule type" value="Genomic_DNA"/>
</dbReference>
<dbReference type="GO" id="GO:0043093">
    <property type="term" value="P:FtsZ-dependent cytokinesis"/>
    <property type="evidence" value="ECO:0007669"/>
    <property type="project" value="UniProtKB-UniRule"/>
</dbReference>
<dbReference type="Proteomes" id="UP000179368">
    <property type="component" value="Unassembled WGS sequence"/>
</dbReference>
<protein>
    <recommendedName>
        <fullName evidence="5 6">Cell division protein FtsA</fullName>
    </recommendedName>
</protein>
<dbReference type="Pfam" id="PF02491">
    <property type="entry name" value="SHS2_FTSA"/>
    <property type="match status" value="1"/>
</dbReference>
<feature type="domain" description="SHS2" evidence="7">
    <location>
        <begin position="5"/>
        <end position="193"/>
    </location>
</feature>
<evidence type="ECO:0000259" key="7">
    <source>
        <dbReference type="SMART" id="SM00842"/>
    </source>
</evidence>
<dbReference type="SUPFAM" id="SSF53067">
    <property type="entry name" value="Actin-like ATPase domain"/>
    <property type="match status" value="2"/>
</dbReference>